<feature type="coiled-coil region" evidence="1">
    <location>
        <begin position="48"/>
        <end position="78"/>
    </location>
</feature>
<dbReference type="EMBL" id="CP023275">
    <property type="protein sequence ID" value="ATB69050.1"/>
    <property type="molecule type" value="Genomic_DNA"/>
</dbReference>
<keyword evidence="1" id="KW-0175">Coiled coil</keyword>
<evidence type="ECO:0000313" key="3">
    <source>
        <dbReference type="Proteomes" id="UP000217349"/>
    </source>
</evidence>
<dbReference type="RefSeq" id="WP_096046180.1">
    <property type="nucleotide sequence ID" value="NZ_CP023275.1"/>
</dbReference>
<proteinExistence type="predicted"/>
<dbReference type="KEGG" id="sulj:SJPD1_0938"/>
<sequence length="189" mass="21550">MKTIRYQLEKDIESANANNVDWLKMRFKEVLESDKDFTRKCDYLGLSIASIDDRLQSIDEEVKELRALKDVLKSAKEISLTLGAQIFSDYGISRLEGTRISSITITNPIPSSKLKLTVINDKPLIEAGFYKKVIDTDALLESYKTGDYVELISQYCTIEMIKESQAKKLKINKRRTTITDLDDTLLEVA</sequence>
<accession>A0A290HTR4</accession>
<dbReference type="Proteomes" id="UP000217349">
    <property type="component" value="Chromosome"/>
</dbReference>
<organism evidence="2 3">
    <name type="scientific">Sulfurospirillum diekertiae</name>
    <dbReference type="NCBI Taxonomy" id="1854492"/>
    <lineage>
        <taxon>Bacteria</taxon>
        <taxon>Pseudomonadati</taxon>
        <taxon>Campylobacterota</taxon>
        <taxon>Epsilonproteobacteria</taxon>
        <taxon>Campylobacterales</taxon>
        <taxon>Sulfurospirillaceae</taxon>
        <taxon>Sulfurospirillum</taxon>
    </lineage>
</organism>
<protein>
    <submittedName>
        <fullName evidence="2">Uncharacterized protein</fullName>
    </submittedName>
</protein>
<reference evidence="3" key="1">
    <citation type="submission" date="2017-09" db="EMBL/GenBank/DDBJ databases">
        <title>The complete genome of Sulfurospirillum sp. JPD-1.</title>
        <authorList>
            <person name="Goris T."/>
        </authorList>
    </citation>
    <scope>NUCLEOTIDE SEQUENCE [LARGE SCALE GENOMIC DNA]</scope>
    <source>
        <strain evidence="3">JPD-1</strain>
    </source>
</reference>
<gene>
    <name evidence="2" type="ORF">SJPD1_0938</name>
</gene>
<name>A0A290HTR4_9BACT</name>
<dbReference type="OrthoDB" id="5347874at2"/>
<evidence type="ECO:0000313" key="2">
    <source>
        <dbReference type="EMBL" id="ATB69050.1"/>
    </source>
</evidence>
<evidence type="ECO:0000256" key="1">
    <source>
        <dbReference type="SAM" id="Coils"/>
    </source>
</evidence>
<dbReference type="AlphaFoldDB" id="A0A290HTR4"/>